<dbReference type="AlphaFoldDB" id="A0A0L0W275"/>
<name>A0A0L0W275_9BASI</name>
<sequence>MSLDLLCINFQSRCRQRFPGISSITAHRARRALIAHSTDSPSGLLKKGG</sequence>
<accession>A0A0L0W275</accession>
<organism evidence="1 2">
    <name type="scientific">Puccinia striiformis f. sp. tritici PST-78</name>
    <dbReference type="NCBI Taxonomy" id="1165861"/>
    <lineage>
        <taxon>Eukaryota</taxon>
        <taxon>Fungi</taxon>
        <taxon>Dikarya</taxon>
        <taxon>Basidiomycota</taxon>
        <taxon>Pucciniomycotina</taxon>
        <taxon>Pucciniomycetes</taxon>
        <taxon>Pucciniales</taxon>
        <taxon>Pucciniaceae</taxon>
        <taxon>Puccinia</taxon>
    </lineage>
</organism>
<keyword evidence="2" id="KW-1185">Reference proteome</keyword>
<protein>
    <submittedName>
        <fullName evidence="1">Uncharacterized protein</fullName>
    </submittedName>
</protein>
<evidence type="ECO:0000313" key="2">
    <source>
        <dbReference type="Proteomes" id="UP000054564"/>
    </source>
</evidence>
<evidence type="ECO:0000313" key="1">
    <source>
        <dbReference type="EMBL" id="KNF05375.1"/>
    </source>
</evidence>
<dbReference type="EMBL" id="AJIL01000008">
    <property type="protein sequence ID" value="KNF05375.1"/>
    <property type="molecule type" value="Genomic_DNA"/>
</dbReference>
<gene>
    <name evidence="1" type="ORF">PSTG_01588</name>
</gene>
<reference evidence="2" key="1">
    <citation type="submission" date="2014-03" db="EMBL/GenBank/DDBJ databases">
        <title>The Genome Sequence of Puccinia striiformis f. sp. tritici PST-78.</title>
        <authorList>
            <consortium name="The Broad Institute Genome Sequencing Platform"/>
            <person name="Cuomo C."/>
            <person name="Hulbert S."/>
            <person name="Chen X."/>
            <person name="Walker B."/>
            <person name="Young S.K."/>
            <person name="Zeng Q."/>
            <person name="Gargeya S."/>
            <person name="Fitzgerald M."/>
            <person name="Haas B."/>
            <person name="Abouelleil A."/>
            <person name="Alvarado L."/>
            <person name="Arachchi H.M."/>
            <person name="Berlin A.M."/>
            <person name="Chapman S.B."/>
            <person name="Goldberg J."/>
            <person name="Griggs A."/>
            <person name="Gujja S."/>
            <person name="Hansen M."/>
            <person name="Howarth C."/>
            <person name="Imamovic A."/>
            <person name="Larimer J."/>
            <person name="McCowan C."/>
            <person name="Montmayeur A."/>
            <person name="Murphy C."/>
            <person name="Neiman D."/>
            <person name="Pearson M."/>
            <person name="Priest M."/>
            <person name="Roberts A."/>
            <person name="Saif S."/>
            <person name="Shea T."/>
            <person name="Sisk P."/>
            <person name="Sykes S."/>
            <person name="Wortman J."/>
            <person name="Nusbaum C."/>
            <person name="Birren B."/>
        </authorList>
    </citation>
    <scope>NUCLEOTIDE SEQUENCE [LARGE SCALE GENOMIC DNA]</scope>
    <source>
        <strain evidence="2">race PST-78</strain>
    </source>
</reference>
<proteinExistence type="predicted"/>
<comment type="caution">
    <text evidence="1">The sequence shown here is derived from an EMBL/GenBank/DDBJ whole genome shotgun (WGS) entry which is preliminary data.</text>
</comment>
<dbReference type="Proteomes" id="UP000054564">
    <property type="component" value="Unassembled WGS sequence"/>
</dbReference>